<evidence type="ECO:0000313" key="18">
    <source>
        <dbReference type="EMBL" id="MEM5499581.1"/>
    </source>
</evidence>
<gene>
    <name evidence="18" type="ORF">WNY77_19375</name>
</gene>
<dbReference type="InterPro" id="IPR037066">
    <property type="entry name" value="Plug_dom_sf"/>
</dbReference>
<evidence type="ECO:0000256" key="15">
    <source>
        <dbReference type="SAM" id="SignalP"/>
    </source>
</evidence>
<feature type="domain" description="TonB-dependent receptor plug" evidence="17">
    <location>
        <begin position="54"/>
        <end position="156"/>
    </location>
</feature>
<dbReference type="InterPro" id="IPR000531">
    <property type="entry name" value="Beta-barrel_TonB"/>
</dbReference>
<evidence type="ECO:0000256" key="12">
    <source>
        <dbReference type="PROSITE-ProRule" id="PRU01360"/>
    </source>
</evidence>
<name>A0ABU9T1I8_9ALTE</name>
<feature type="signal peptide" evidence="15">
    <location>
        <begin position="1"/>
        <end position="28"/>
    </location>
</feature>
<comment type="similarity">
    <text evidence="12 14">Belongs to the TonB-dependent receptor family.</text>
</comment>
<keyword evidence="6 15" id="KW-0732">Signal</keyword>
<evidence type="ECO:0000256" key="8">
    <source>
        <dbReference type="ARBA" id="ARBA00023065"/>
    </source>
</evidence>
<keyword evidence="19" id="KW-1185">Reference proteome</keyword>
<dbReference type="PROSITE" id="PS52016">
    <property type="entry name" value="TONB_DEPENDENT_REC_3"/>
    <property type="match status" value="1"/>
</dbReference>
<dbReference type="InterPro" id="IPR039426">
    <property type="entry name" value="TonB-dep_rcpt-like"/>
</dbReference>
<dbReference type="Gene3D" id="2.40.170.20">
    <property type="entry name" value="TonB-dependent receptor, beta-barrel domain"/>
    <property type="match status" value="1"/>
</dbReference>
<evidence type="ECO:0000256" key="9">
    <source>
        <dbReference type="ARBA" id="ARBA00023077"/>
    </source>
</evidence>
<dbReference type="Proteomes" id="UP001461163">
    <property type="component" value="Unassembled WGS sequence"/>
</dbReference>
<organism evidence="18 19">
    <name type="scientific">Paraglaciecola mesophila</name>
    <dbReference type="NCBI Taxonomy" id="197222"/>
    <lineage>
        <taxon>Bacteria</taxon>
        <taxon>Pseudomonadati</taxon>
        <taxon>Pseudomonadota</taxon>
        <taxon>Gammaproteobacteria</taxon>
        <taxon>Alteromonadales</taxon>
        <taxon>Alteromonadaceae</taxon>
        <taxon>Paraglaciecola</taxon>
    </lineage>
</organism>
<sequence length="781" mass="85591">MKTTAKTHLALCVAMAIGSQSLISSAVAQEAPDDAAIEEITVVGKSVSYANNQTSDEMAKQQSSLTSALAVIDNLPGVLINEGDTFGSDDWSTTVSIRGFQLSLDEQQIGITIDGIANGNSNYGGGAKANRYIDTENLGRVEVSQGTGDIASRSNEALGGTLNFTTIDPGMEESMVVSISGGSFDAQKYFVRYETGEIAPDTYAWFSASTSENTDWVTQTAENKRDHLAAKFMTVVSDVDIKGYFSWDDVHEDNYQRVSLAQFEQNPESDGLSGEWVGIPYVDQVFRQAWSSLRENMFAYLSADYKTENFEVSGNVYYHDNEGRGDWVPQYVVDVTADGEGVGHSELTSGNTVYGGSALGQLLFVNASGLAVSPIAGCESTITAPYGGAGPEYDPGCYAQGAIPVGSYRHTHYEKERFGFDADFAWYTQINDMDNTLRGGIWYEDYNRKESRDWHKILDSRSGFEFDHTPYWVQYEREFPVETLMVYAEDELDMGWASIRLGMKRFFVDLERQDNFDAANKAELNSDSDTLFSGGIVAQTPIDGLEVFAGYAENFAAIKDTVLERDASTLTQVEPETAENVDVGLRYVSQNINASLTYYSIKFDNRLTFIAPDSPDGIDYLIGTNGSYVNVGGIESSGFEASLSFNVTDELSVYSSYTFNDSEYTDGSIDFPEGNTVFGSPENMAVVSLDWTRGNYFIGSSTKWVDDRFIDAANTQVAEAYLVTDFYAGVSLDAPVQGIDSIDLRFTVNNMFDESYLGGIAGQSAWIGAPRTAAFNAQARF</sequence>
<evidence type="ECO:0000259" key="16">
    <source>
        <dbReference type="Pfam" id="PF00593"/>
    </source>
</evidence>
<comment type="subcellular location">
    <subcellularLocation>
        <location evidence="1 12">Cell outer membrane</location>
        <topology evidence="1 12">Multi-pass membrane protein</topology>
    </subcellularLocation>
</comment>
<keyword evidence="5 12" id="KW-0812">Transmembrane</keyword>
<feature type="short sequence motif" description="TonB C-terminal box" evidence="13">
    <location>
        <begin position="764"/>
        <end position="781"/>
    </location>
</feature>
<reference evidence="18 19" key="1">
    <citation type="submission" date="2024-03" db="EMBL/GenBank/DDBJ databases">
        <title>Community enrichment and isolation of bacterial strains for fucoidan degradation.</title>
        <authorList>
            <person name="Sichert A."/>
        </authorList>
    </citation>
    <scope>NUCLEOTIDE SEQUENCE [LARGE SCALE GENOMIC DNA]</scope>
    <source>
        <strain evidence="18 19">AS12</strain>
    </source>
</reference>
<evidence type="ECO:0000259" key="17">
    <source>
        <dbReference type="Pfam" id="PF07715"/>
    </source>
</evidence>
<feature type="chain" id="PRO_5046788400" evidence="15">
    <location>
        <begin position="29"/>
        <end position="781"/>
    </location>
</feature>
<keyword evidence="3 12" id="KW-1134">Transmembrane beta strand</keyword>
<proteinExistence type="inferred from homology"/>
<dbReference type="PROSITE" id="PS01156">
    <property type="entry name" value="TONB_DEPENDENT_REC_2"/>
    <property type="match status" value="1"/>
</dbReference>
<dbReference type="InterPro" id="IPR036942">
    <property type="entry name" value="Beta-barrel_TonB_sf"/>
</dbReference>
<dbReference type="PANTHER" id="PTHR32552">
    <property type="entry name" value="FERRICHROME IRON RECEPTOR-RELATED"/>
    <property type="match status" value="1"/>
</dbReference>
<dbReference type="EMBL" id="JBBMQS010000015">
    <property type="protein sequence ID" value="MEM5499581.1"/>
    <property type="molecule type" value="Genomic_DNA"/>
</dbReference>
<evidence type="ECO:0000256" key="4">
    <source>
        <dbReference type="ARBA" id="ARBA00022496"/>
    </source>
</evidence>
<keyword evidence="4" id="KW-0410">Iron transport</keyword>
<keyword evidence="10 12" id="KW-0472">Membrane</keyword>
<accession>A0ABU9T1I8</accession>
<keyword evidence="7" id="KW-0408">Iron</keyword>
<evidence type="ECO:0000256" key="3">
    <source>
        <dbReference type="ARBA" id="ARBA00022452"/>
    </source>
</evidence>
<dbReference type="RefSeq" id="WP_342882670.1">
    <property type="nucleotide sequence ID" value="NZ_JBBMQS010000015.1"/>
</dbReference>
<evidence type="ECO:0000256" key="7">
    <source>
        <dbReference type="ARBA" id="ARBA00023004"/>
    </source>
</evidence>
<evidence type="ECO:0000313" key="19">
    <source>
        <dbReference type="Proteomes" id="UP001461163"/>
    </source>
</evidence>
<keyword evidence="8" id="KW-0406">Ion transport</keyword>
<dbReference type="InterPro" id="IPR012910">
    <property type="entry name" value="Plug_dom"/>
</dbReference>
<dbReference type="PANTHER" id="PTHR32552:SF89">
    <property type="entry name" value="CATECHOLATE SIDEROPHORE RECEPTOR FIU"/>
    <property type="match status" value="1"/>
</dbReference>
<dbReference type="SUPFAM" id="SSF56935">
    <property type="entry name" value="Porins"/>
    <property type="match status" value="1"/>
</dbReference>
<keyword evidence="18" id="KW-0675">Receptor</keyword>
<dbReference type="InterPro" id="IPR010917">
    <property type="entry name" value="TonB_rcpt_CS"/>
</dbReference>
<comment type="caution">
    <text evidence="18">The sequence shown here is derived from an EMBL/GenBank/DDBJ whole genome shotgun (WGS) entry which is preliminary data.</text>
</comment>
<evidence type="ECO:0000256" key="2">
    <source>
        <dbReference type="ARBA" id="ARBA00022448"/>
    </source>
</evidence>
<evidence type="ECO:0000256" key="1">
    <source>
        <dbReference type="ARBA" id="ARBA00004571"/>
    </source>
</evidence>
<feature type="domain" description="TonB-dependent receptor-like beta-barrel" evidence="16">
    <location>
        <begin position="407"/>
        <end position="750"/>
    </location>
</feature>
<evidence type="ECO:0000256" key="13">
    <source>
        <dbReference type="PROSITE-ProRule" id="PRU10144"/>
    </source>
</evidence>
<evidence type="ECO:0000256" key="14">
    <source>
        <dbReference type="RuleBase" id="RU003357"/>
    </source>
</evidence>
<dbReference type="Pfam" id="PF00593">
    <property type="entry name" value="TonB_dep_Rec_b-barrel"/>
    <property type="match status" value="1"/>
</dbReference>
<keyword evidence="2 12" id="KW-0813">Transport</keyword>
<evidence type="ECO:0000256" key="11">
    <source>
        <dbReference type="ARBA" id="ARBA00023237"/>
    </source>
</evidence>
<keyword evidence="11 12" id="KW-0998">Cell outer membrane</keyword>
<evidence type="ECO:0000256" key="10">
    <source>
        <dbReference type="ARBA" id="ARBA00023136"/>
    </source>
</evidence>
<evidence type="ECO:0000256" key="5">
    <source>
        <dbReference type="ARBA" id="ARBA00022692"/>
    </source>
</evidence>
<dbReference type="Pfam" id="PF07715">
    <property type="entry name" value="Plug"/>
    <property type="match status" value="1"/>
</dbReference>
<dbReference type="Gene3D" id="2.170.130.10">
    <property type="entry name" value="TonB-dependent receptor, plug domain"/>
    <property type="match status" value="1"/>
</dbReference>
<evidence type="ECO:0000256" key="6">
    <source>
        <dbReference type="ARBA" id="ARBA00022729"/>
    </source>
</evidence>
<protein>
    <submittedName>
        <fullName evidence="18">TonB-dependent receptor</fullName>
    </submittedName>
</protein>
<keyword evidence="9 14" id="KW-0798">TonB box</keyword>